<name>A0ABW3MGQ7_9PSEU</name>
<proteinExistence type="predicted"/>
<comment type="caution">
    <text evidence="1">The sequence shown here is derived from an EMBL/GenBank/DDBJ whole genome shotgun (WGS) entry which is preliminary data.</text>
</comment>
<organism evidence="1 2">
    <name type="scientific">Kibdelosporangium lantanae</name>
    <dbReference type="NCBI Taxonomy" id="1497396"/>
    <lineage>
        <taxon>Bacteria</taxon>
        <taxon>Bacillati</taxon>
        <taxon>Actinomycetota</taxon>
        <taxon>Actinomycetes</taxon>
        <taxon>Pseudonocardiales</taxon>
        <taxon>Pseudonocardiaceae</taxon>
        <taxon>Kibdelosporangium</taxon>
    </lineage>
</organism>
<feature type="non-terminal residue" evidence="1">
    <location>
        <position position="1"/>
    </location>
</feature>
<protein>
    <submittedName>
        <fullName evidence="1">M20/M25/M40 family metallo-hydrolase</fullName>
    </submittedName>
</protein>
<gene>
    <name evidence="1" type="ORF">ACFQ1S_23200</name>
</gene>
<reference evidence="2" key="1">
    <citation type="journal article" date="2019" name="Int. J. Syst. Evol. Microbiol.">
        <title>The Global Catalogue of Microorganisms (GCM) 10K type strain sequencing project: providing services to taxonomists for standard genome sequencing and annotation.</title>
        <authorList>
            <consortium name="The Broad Institute Genomics Platform"/>
            <consortium name="The Broad Institute Genome Sequencing Center for Infectious Disease"/>
            <person name="Wu L."/>
            <person name="Ma J."/>
        </authorList>
    </citation>
    <scope>NUCLEOTIDE SEQUENCE [LARGE SCALE GENOMIC DNA]</scope>
    <source>
        <strain evidence="2">JCM 31486</strain>
    </source>
</reference>
<dbReference type="InterPro" id="IPR002933">
    <property type="entry name" value="Peptidase_M20"/>
</dbReference>
<dbReference type="SUPFAM" id="SSF53187">
    <property type="entry name" value="Zn-dependent exopeptidases"/>
    <property type="match status" value="1"/>
</dbReference>
<dbReference type="Proteomes" id="UP001597045">
    <property type="component" value="Unassembled WGS sequence"/>
</dbReference>
<dbReference type="Gene3D" id="3.40.630.10">
    <property type="entry name" value="Zn peptidases"/>
    <property type="match status" value="1"/>
</dbReference>
<evidence type="ECO:0000313" key="2">
    <source>
        <dbReference type="Proteomes" id="UP001597045"/>
    </source>
</evidence>
<accession>A0ABW3MGQ7</accession>
<sequence>AQDSPQVQALRRAGAGDFLRKHGAADGRFYYQRGIDAVIFGIGGDGLHGPNEYVDITTIEPYRQALTEFLQASGSATRQDEGNV</sequence>
<dbReference type="Pfam" id="PF01546">
    <property type="entry name" value="Peptidase_M20"/>
    <property type="match status" value="1"/>
</dbReference>
<evidence type="ECO:0000313" key="1">
    <source>
        <dbReference type="EMBL" id="MFD1048235.1"/>
    </source>
</evidence>
<dbReference type="EMBL" id="JBHTIS010001475">
    <property type="protein sequence ID" value="MFD1048235.1"/>
    <property type="molecule type" value="Genomic_DNA"/>
</dbReference>
<keyword evidence="2" id="KW-1185">Reference proteome</keyword>